<reference evidence="1 2" key="1">
    <citation type="submission" date="2024-09" db="EMBL/GenBank/DDBJ databases">
        <authorList>
            <person name="Sun Q."/>
            <person name="Mori K."/>
        </authorList>
    </citation>
    <scope>NUCLEOTIDE SEQUENCE [LARGE SCALE GENOMIC DNA]</scope>
    <source>
        <strain evidence="1 2">KCTC 23076</strain>
    </source>
</reference>
<organism evidence="1 2">
    <name type="scientific">Lysobacter korlensis</name>
    <dbReference type="NCBI Taxonomy" id="553636"/>
    <lineage>
        <taxon>Bacteria</taxon>
        <taxon>Pseudomonadati</taxon>
        <taxon>Pseudomonadota</taxon>
        <taxon>Gammaproteobacteria</taxon>
        <taxon>Lysobacterales</taxon>
        <taxon>Lysobacteraceae</taxon>
        <taxon>Lysobacter</taxon>
    </lineage>
</organism>
<name>A0ABV6RZZ2_9GAMM</name>
<comment type="caution">
    <text evidence="1">The sequence shown here is derived from an EMBL/GenBank/DDBJ whole genome shotgun (WGS) entry which is preliminary data.</text>
</comment>
<gene>
    <name evidence="1" type="ORF">ACFFGH_32375</name>
</gene>
<dbReference type="Proteomes" id="UP001589896">
    <property type="component" value="Unassembled WGS sequence"/>
</dbReference>
<evidence type="ECO:0000313" key="1">
    <source>
        <dbReference type="EMBL" id="MFC0682552.1"/>
    </source>
</evidence>
<sequence>MAWVSLEVSIPEGSRFTLRELGFVFRAPNGPAQSRFLAFPNFPIVSSELTPDGKAAIFAFALHDPPEGWDQPFSLELEAFAINGGLQVGPATRIRIGPVKG</sequence>
<proteinExistence type="predicted"/>
<keyword evidence="2" id="KW-1185">Reference proteome</keyword>
<dbReference type="RefSeq" id="WP_386676674.1">
    <property type="nucleotide sequence ID" value="NZ_JBHLTG010000015.1"/>
</dbReference>
<dbReference type="EMBL" id="JBHLTG010000015">
    <property type="protein sequence ID" value="MFC0682552.1"/>
    <property type="molecule type" value="Genomic_DNA"/>
</dbReference>
<protein>
    <submittedName>
        <fullName evidence="1">Uncharacterized protein</fullName>
    </submittedName>
</protein>
<accession>A0ABV6RZZ2</accession>
<evidence type="ECO:0000313" key="2">
    <source>
        <dbReference type="Proteomes" id="UP001589896"/>
    </source>
</evidence>